<dbReference type="InterPro" id="IPR036691">
    <property type="entry name" value="Endo/exonu/phosph_ase_sf"/>
</dbReference>
<dbReference type="OrthoDB" id="2207231at2759"/>
<evidence type="ECO:0000313" key="2">
    <source>
        <dbReference type="EMBL" id="GAN11787.1"/>
    </source>
</evidence>
<evidence type="ECO:0000313" key="3">
    <source>
        <dbReference type="Proteomes" id="UP000053815"/>
    </source>
</evidence>
<accession>A0A0C9N6W1</accession>
<dbReference type="SUPFAM" id="SSF56219">
    <property type="entry name" value="DNase I-like"/>
    <property type="match status" value="1"/>
</dbReference>
<gene>
    <name evidence="2" type="ORF">MAM1_0959c11387</name>
</gene>
<dbReference type="Pfam" id="PF14529">
    <property type="entry name" value="Exo_endo_phos_2"/>
    <property type="match status" value="1"/>
</dbReference>
<organism evidence="2">
    <name type="scientific">Mucor ambiguus</name>
    <dbReference type="NCBI Taxonomy" id="91626"/>
    <lineage>
        <taxon>Eukaryota</taxon>
        <taxon>Fungi</taxon>
        <taxon>Fungi incertae sedis</taxon>
        <taxon>Mucoromycota</taxon>
        <taxon>Mucoromycotina</taxon>
        <taxon>Mucoromycetes</taxon>
        <taxon>Mucorales</taxon>
        <taxon>Mucorineae</taxon>
        <taxon>Mucoraceae</taxon>
        <taxon>Mucor</taxon>
    </lineage>
</organism>
<name>A0A0C9N6W1_9FUNG</name>
<evidence type="ECO:0000259" key="1">
    <source>
        <dbReference type="Pfam" id="PF14529"/>
    </source>
</evidence>
<dbReference type="EMBL" id="DF837248">
    <property type="protein sequence ID" value="GAN11787.1"/>
    <property type="molecule type" value="Genomic_DNA"/>
</dbReference>
<dbReference type="InterPro" id="IPR005135">
    <property type="entry name" value="Endo/exonuclease/phosphatase"/>
</dbReference>
<dbReference type="STRING" id="91626.A0A0C9N6W1"/>
<keyword evidence="3" id="KW-1185">Reference proteome</keyword>
<reference evidence="2" key="1">
    <citation type="submission" date="2014-09" db="EMBL/GenBank/DDBJ databases">
        <title>Draft genome sequence of an oleaginous Mucoromycotina fungus Mucor ambiguus NBRC6742.</title>
        <authorList>
            <person name="Takeda I."/>
            <person name="Yamane N."/>
            <person name="Morita T."/>
            <person name="Tamano K."/>
            <person name="Machida M."/>
            <person name="Baker S."/>
            <person name="Koike H."/>
        </authorList>
    </citation>
    <scope>NUCLEOTIDE SEQUENCE</scope>
    <source>
        <strain evidence="2">NBRC 6742</strain>
    </source>
</reference>
<dbReference type="Gene3D" id="3.60.10.10">
    <property type="entry name" value="Endonuclease/exonuclease/phosphatase"/>
    <property type="match status" value="1"/>
</dbReference>
<proteinExistence type="predicted"/>
<dbReference type="GO" id="GO:0003824">
    <property type="term" value="F:catalytic activity"/>
    <property type="evidence" value="ECO:0007669"/>
    <property type="project" value="InterPro"/>
</dbReference>
<sequence length="233" mass="25466">MSPIVSSHINNNNPVHSFHVSLSLWNANGLRQSTVHDALSHVLDTHVLFVTETWLLSGSFPSDWSQFHLFGTKVPGAFGRGSGGVLAFVSPSCPFIVSQLPSYNPHTLSLKFGTLTVHCVYLPPPLSSDKVLSILHSLPLTSDTILCGDFNARFGSLLGDTNANARGNSLQPWIEESSLSILNASLAYGIPTFITFRRQKEVHSIIDLFLKNIGEIAMLKPPKHALLSEERLV</sequence>
<feature type="domain" description="Endonuclease/exonuclease/phosphatase" evidence="1">
    <location>
        <begin position="116"/>
        <end position="212"/>
    </location>
</feature>
<dbReference type="Proteomes" id="UP000053815">
    <property type="component" value="Unassembled WGS sequence"/>
</dbReference>
<dbReference type="AlphaFoldDB" id="A0A0C9N6W1"/>
<protein>
    <recommendedName>
        <fullName evidence="1">Endonuclease/exonuclease/phosphatase domain-containing protein</fullName>
    </recommendedName>
</protein>